<dbReference type="AlphaFoldDB" id="A0A2R4XFB7"/>
<name>A0A2R4XFB7_9BURK</name>
<evidence type="ECO:0000313" key="2">
    <source>
        <dbReference type="EMBL" id="AWB32439.1"/>
    </source>
</evidence>
<sequence>MLDFLRYLLERNAKEVSSKASRSSCVVHRTGTLRCIVDPNLDTTDTRAQADRPQADRPQMDATGAAQSGPENTPGKKKV</sequence>
<organism evidence="2 3">
    <name type="scientific">Orrella marina</name>
    <dbReference type="NCBI Taxonomy" id="2163011"/>
    <lineage>
        <taxon>Bacteria</taxon>
        <taxon>Pseudomonadati</taxon>
        <taxon>Pseudomonadota</taxon>
        <taxon>Betaproteobacteria</taxon>
        <taxon>Burkholderiales</taxon>
        <taxon>Alcaligenaceae</taxon>
        <taxon>Orrella</taxon>
    </lineage>
</organism>
<keyword evidence="3" id="KW-1185">Reference proteome</keyword>
<dbReference type="KEGG" id="boz:DBV39_00505"/>
<feature type="compositionally biased region" description="Basic and acidic residues" evidence="1">
    <location>
        <begin position="44"/>
        <end position="59"/>
    </location>
</feature>
<feature type="region of interest" description="Disordered" evidence="1">
    <location>
        <begin position="39"/>
        <end position="79"/>
    </location>
</feature>
<dbReference type="Proteomes" id="UP000244571">
    <property type="component" value="Chromosome"/>
</dbReference>
<proteinExistence type="predicted"/>
<accession>A0A2R4XFB7</accession>
<evidence type="ECO:0000313" key="3">
    <source>
        <dbReference type="Proteomes" id="UP000244571"/>
    </source>
</evidence>
<reference evidence="2 3" key="1">
    <citation type="submission" date="2018-04" db="EMBL/GenBank/DDBJ databases">
        <title>Bordetella sp. HZ20 isolated from seawater.</title>
        <authorList>
            <person name="Sun C."/>
        </authorList>
    </citation>
    <scope>NUCLEOTIDE SEQUENCE [LARGE SCALE GENOMIC DNA]</scope>
    <source>
        <strain evidence="2 3">HZ20</strain>
    </source>
</reference>
<protein>
    <submittedName>
        <fullName evidence="2">Uncharacterized protein</fullName>
    </submittedName>
</protein>
<evidence type="ECO:0000256" key="1">
    <source>
        <dbReference type="SAM" id="MobiDB-lite"/>
    </source>
</evidence>
<dbReference type="RefSeq" id="WP_108619880.1">
    <property type="nucleotide sequence ID" value="NZ_CP028901.1"/>
</dbReference>
<gene>
    <name evidence="2" type="ORF">DBV39_00505</name>
</gene>
<dbReference type="EMBL" id="CP028901">
    <property type="protein sequence ID" value="AWB32439.1"/>
    <property type="molecule type" value="Genomic_DNA"/>
</dbReference>